<dbReference type="Proteomes" id="UP000509784">
    <property type="component" value="Chromosome"/>
</dbReference>
<keyword evidence="1" id="KW-0694">RNA-binding</keyword>
<keyword evidence="2" id="KW-0175">Coiled coil</keyword>
<protein>
    <recommendedName>
        <fullName evidence="7">CRISPR type III A-associated protein Csm5</fullName>
    </recommendedName>
</protein>
<feature type="coiled-coil region" evidence="2">
    <location>
        <begin position="402"/>
        <end position="438"/>
    </location>
</feature>
<dbReference type="KEGG" id="mpeg:HV560_02220"/>
<gene>
    <name evidence="3" type="ORF">HV559_02145</name>
    <name evidence="4" type="ORF">HV560_02220</name>
</gene>
<organism evidence="3 5">
    <name type="scientific">Mannheimia pernigra</name>
    <dbReference type="NCBI Taxonomy" id="111844"/>
    <lineage>
        <taxon>Bacteria</taxon>
        <taxon>Pseudomonadati</taxon>
        <taxon>Pseudomonadota</taxon>
        <taxon>Gammaproteobacteria</taxon>
        <taxon>Pasteurellales</taxon>
        <taxon>Pasteurellaceae</taxon>
        <taxon>Mannheimia</taxon>
    </lineage>
</organism>
<evidence type="ECO:0000313" key="3">
    <source>
        <dbReference type="EMBL" id="QLB39773.1"/>
    </source>
</evidence>
<proteinExistence type="predicted"/>
<evidence type="ECO:0000256" key="1">
    <source>
        <dbReference type="ARBA" id="ARBA00022884"/>
    </source>
</evidence>
<dbReference type="RefSeq" id="WP_176809451.1">
    <property type="nucleotide sequence ID" value="NZ_CP055305.1"/>
</dbReference>
<evidence type="ECO:0000313" key="5">
    <source>
        <dbReference type="Proteomes" id="UP000509660"/>
    </source>
</evidence>
<accession>A0A7D5I941</accession>
<dbReference type="Proteomes" id="UP000509660">
    <property type="component" value="Chromosome"/>
</dbReference>
<evidence type="ECO:0000313" key="6">
    <source>
        <dbReference type="Proteomes" id="UP000509784"/>
    </source>
</evidence>
<name>A0A7D5I941_9PAST</name>
<reference evidence="5 6" key="1">
    <citation type="submission" date="2020-06" db="EMBL/GenBank/DDBJ databases">
        <title>Mannheimia pernigra sp. nov. isolated from bovine respiratory tract.</title>
        <authorList>
            <person name="Kuhnert P."/>
            <person name="Akarsu-Egger H."/>
        </authorList>
    </citation>
    <scope>NUCLEOTIDE SEQUENCE [LARGE SCALE GENOMIC DNA]</scope>
    <source>
        <strain evidence="4 6">17CN0883</strain>
        <strain evidence="3 5">BNO311</strain>
    </source>
</reference>
<dbReference type="AlphaFoldDB" id="A0A7D5I941"/>
<dbReference type="EMBL" id="CP055305">
    <property type="protein sequence ID" value="QLB41733.1"/>
    <property type="molecule type" value="Genomic_DNA"/>
</dbReference>
<dbReference type="GO" id="GO:0003723">
    <property type="term" value="F:RNA binding"/>
    <property type="evidence" value="ECO:0007669"/>
    <property type="project" value="UniProtKB-KW"/>
</dbReference>
<dbReference type="PANTHER" id="PTHR38007">
    <property type="entry name" value="CRISPR SYSTEM CMS PROTEIN CSM5"/>
    <property type="match status" value="1"/>
</dbReference>
<keyword evidence="5" id="KW-1185">Reference proteome</keyword>
<dbReference type="InterPro" id="IPR010173">
    <property type="entry name" value="CRISPR-assoc_Csm5"/>
</dbReference>
<dbReference type="PANTHER" id="PTHR38007:SF1">
    <property type="entry name" value="CRISPR SYSTEM CMS PROTEIN CSM5"/>
    <property type="match status" value="1"/>
</dbReference>
<dbReference type="EMBL" id="CP055306">
    <property type="protein sequence ID" value="QLB39773.1"/>
    <property type="molecule type" value="Genomic_DNA"/>
</dbReference>
<evidence type="ECO:0000256" key="2">
    <source>
        <dbReference type="SAM" id="Coils"/>
    </source>
</evidence>
<evidence type="ECO:0008006" key="7">
    <source>
        <dbReference type="Google" id="ProtNLM"/>
    </source>
</evidence>
<sequence length="513" mass="58890">MSEFLTTHKVYLTPISPIHIGCGEDFEPTNYVIKENNIYCFDASKLGLSESQRNQLMDICRNITDESIQQIQSFFAKEDVIELAINNACIKIPVSAKISSEWKNKLGKVVQRENNNKQVFNALLIERHAYLPYCNQSYIPASSVKGSVITALLDSENQSDKTIFSVPVKQRSESREGYAKKLKALNDDLVHQYIGDFNSKNNEKITSQRIKFSDFVPTDKNSSLTKIIYAVNVKKTLGKDRNAFKGISVRRECISSMQFRSYSASLTLLNENNKVLLKDEHIIKALNAYNLPILEKELQILIENDLINTRNYIENVKTILQNEKVALIRLGRSGSETKMYSDHNLRALSVNGEISKESHTLWVASDSTEKSETIQPFGWALLEFSNEQENNALLKKWCLNPKNSLHNYLKELEIEKEIQEKQNALNSLSENHRKVIELENKFNASNEKQIDSSSILLKEVKLLIENEAVNWSKEDKQFIAEHITKDLILKRIELKKKNADKDLNKLLRKLMEE</sequence>
<evidence type="ECO:0000313" key="4">
    <source>
        <dbReference type="EMBL" id="QLB41733.1"/>
    </source>
</evidence>